<reference evidence="2 3" key="1">
    <citation type="submission" date="2019-08" db="EMBL/GenBank/DDBJ databases">
        <title>Bacillus genomes from the desert of Cuatro Cienegas, Coahuila.</title>
        <authorList>
            <person name="Olmedo-Alvarez G."/>
        </authorList>
    </citation>
    <scope>NUCLEOTIDE SEQUENCE [LARGE SCALE GENOMIC DNA]</scope>
    <source>
        <strain evidence="2 3">CH28_1T</strain>
    </source>
</reference>
<dbReference type="Proteomes" id="UP000322524">
    <property type="component" value="Unassembled WGS sequence"/>
</dbReference>
<dbReference type="EMBL" id="VTEV01000002">
    <property type="protein sequence ID" value="TYS69764.1"/>
    <property type="molecule type" value="Genomic_DNA"/>
</dbReference>
<keyword evidence="1" id="KW-0812">Transmembrane</keyword>
<evidence type="ECO:0000313" key="3">
    <source>
        <dbReference type="Proteomes" id="UP000322524"/>
    </source>
</evidence>
<dbReference type="AlphaFoldDB" id="A0A5D4T6S9"/>
<evidence type="ECO:0000313" key="2">
    <source>
        <dbReference type="EMBL" id="TYS69764.1"/>
    </source>
</evidence>
<accession>A0A5D4T6S9</accession>
<feature type="transmembrane region" description="Helical" evidence="1">
    <location>
        <begin position="61"/>
        <end position="79"/>
    </location>
</feature>
<feature type="transmembrane region" description="Helical" evidence="1">
    <location>
        <begin position="85"/>
        <end position="108"/>
    </location>
</feature>
<comment type="caution">
    <text evidence="2">The sequence shown here is derived from an EMBL/GenBank/DDBJ whole genome shotgun (WGS) entry which is preliminary data.</text>
</comment>
<organism evidence="2 3">
    <name type="scientific">Sutcliffiella horikoshii</name>
    <dbReference type="NCBI Taxonomy" id="79883"/>
    <lineage>
        <taxon>Bacteria</taxon>
        <taxon>Bacillati</taxon>
        <taxon>Bacillota</taxon>
        <taxon>Bacilli</taxon>
        <taxon>Bacillales</taxon>
        <taxon>Bacillaceae</taxon>
        <taxon>Sutcliffiella</taxon>
    </lineage>
</organism>
<keyword evidence="1" id="KW-0472">Membrane</keyword>
<sequence>MGSVKFSISLLFFWIKGKVEVDNRFVKTNLSNTILGIIPAGKDQQNIPLKNISGAMLSSKYYFKPMLFGLILLLIGLNALGENFFLGLVLLLLGIGIAGNGIQTLLVIEKAGSPYFISVPFFEKSKMVSISNSIHQALADDVDKTDLNMFFDKKAKKNANANLS</sequence>
<dbReference type="RefSeq" id="WP_148987325.1">
    <property type="nucleotide sequence ID" value="NZ_VTEV01000002.1"/>
</dbReference>
<evidence type="ECO:0000256" key="1">
    <source>
        <dbReference type="SAM" id="Phobius"/>
    </source>
</evidence>
<proteinExistence type="predicted"/>
<gene>
    <name evidence="2" type="ORF">FZC76_05890</name>
</gene>
<name>A0A5D4T6S9_9BACI</name>
<dbReference type="OrthoDB" id="2249789at2"/>
<keyword evidence="1" id="KW-1133">Transmembrane helix</keyword>
<protein>
    <submittedName>
        <fullName evidence="2">Uncharacterized protein</fullName>
    </submittedName>
</protein>